<dbReference type="EMBL" id="MDZA01000170">
    <property type="protein sequence ID" value="OGX90272.1"/>
    <property type="molecule type" value="Genomic_DNA"/>
</dbReference>
<dbReference type="Proteomes" id="UP000177506">
    <property type="component" value="Unassembled WGS sequence"/>
</dbReference>
<accession>A0A1G1THB2</accession>
<evidence type="ECO:0000313" key="2">
    <source>
        <dbReference type="EMBL" id="OGX90272.1"/>
    </source>
</evidence>
<proteinExistence type="predicted"/>
<sequence length="177" mass="18642">MVVSVVPETFRWALAGQGAIYASFWNRLLAAATPAAPVAATWRVATAWPKAQMPMALQLEAGAFPIAPPTVRALAGGPTVALPLRQDPRLPEWSTAVFWPAAAGWHQVQGPGKTSYSFYVFGPDDWQGPAAQQRQLAAAQRAAAAPARHPPQPTRCGSPGQRAGFSACSCLPRGTCG</sequence>
<keyword evidence="3" id="KW-1185">Reference proteome</keyword>
<dbReference type="AlphaFoldDB" id="A0A1G1THB2"/>
<comment type="caution">
    <text evidence="2">The sequence shown here is derived from an EMBL/GenBank/DDBJ whole genome shotgun (WGS) entry which is preliminary data.</text>
</comment>
<organism evidence="2 3">
    <name type="scientific">Hymenobacter coccineus</name>
    <dbReference type="NCBI Taxonomy" id="1908235"/>
    <lineage>
        <taxon>Bacteria</taxon>
        <taxon>Pseudomonadati</taxon>
        <taxon>Bacteroidota</taxon>
        <taxon>Cytophagia</taxon>
        <taxon>Cytophagales</taxon>
        <taxon>Hymenobacteraceae</taxon>
        <taxon>Hymenobacter</taxon>
    </lineage>
</organism>
<evidence type="ECO:0000256" key="1">
    <source>
        <dbReference type="SAM" id="MobiDB-lite"/>
    </source>
</evidence>
<feature type="region of interest" description="Disordered" evidence="1">
    <location>
        <begin position="143"/>
        <end position="163"/>
    </location>
</feature>
<evidence type="ECO:0000313" key="3">
    <source>
        <dbReference type="Proteomes" id="UP000177506"/>
    </source>
</evidence>
<reference evidence="2 3" key="1">
    <citation type="submission" date="2016-08" db="EMBL/GenBank/DDBJ databases">
        <title>Hymenobacter coccineus sp. nov., Hymenobacter lapidarius sp. nov. and Hymenobacter glacialis sp. nov., isolated from Antarctic soil.</title>
        <authorList>
            <person name="Sedlacek I."/>
            <person name="Kralova S."/>
            <person name="Kyrova K."/>
            <person name="Maslanova I."/>
            <person name="Stankova E."/>
            <person name="Vrbovska V."/>
            <person name="Nemec M."/>
            <person name="Bartak M."/>
            <person name="Svec P."/>
            <person name="Busse H.-J."/>
            <person name="Pantucek R."/>
        </authorList>
    </citation>
    <scope>NUCLEOTIDE SEQUENCE [LARGE SCALE GENOMIC DNA]</scope>
    <source>
        <strain evidence="2 3">CCM 8649</strain>
    </source>
</reference>
<protein>
    <submittedName>
        <fullName evidence="2">Uncharacterized protein</fullName>
    </submittedName>
</protein>
<name>A0A1G1THB2_9BACT</name>
<gene>
    <name evidence="2" type="ORF">BEN49_23305</name>
</gene>